<dbReference type="InterPro" id="IPR011701">
    <property type="entry name" value="MFS"/>
</dbReference>
<keyword evidence="3" id="KW-1133">Transmembrane helix</keyword>
<dbReference type="Proteomes" id="UP000693672">
    <property type="component" value="Unassembled WGS sequence"/>
</dbReference>
<evidence type="ECO:0000256" key="1">
    <source>
        <dbReference type="ARBA" id="ARBA00004651"/>
    </source>
</evidence>
<feature type="transmembrane region" description="Helical" evidence="3">
    <location>
        <begin position="96"/>
        <end position="115"/>
    </location>
</feature>
<evidence type="ECO:0000313" key="5">
    <source>
        <dbReference type="EMBL" id="CAG7608090.1"/>
    </source>
</evidence>
<dbReference type="InterPro" id="IPR052528">
    <property type="entry name" value="Sugar_transport-like"/>
</dbReference>
<feature type="domain" description="Major facilitator superfamily (MFS) profile" evidence="4">
    <location>
        <begin position="4"/>
        <end position="401"/>
    </location>
</feature>
<comment type="subcellular location">
    <subcellularLocation>
        <location evidence="1">Cell membrane</location>
        <topology evidence="1">Multi-pass membrane protein</topology>
    </subcellularLocation>
</comment>
<feature type="transmembrane region" description="Helical" evidence="3">
    <location>
        <begin position="288"/>
        <end position="307"/>
    </location>
</feature>
<feature type="transmembrane region" description="Helical" evidence="3">
    <location>
        <begin position="136"/>
        <end position="155"/>
    </location>
</feature>
<dbReference type="AlphaFoldDB" id="A0A916NVJ3"/>
<sequence length="434" mass="46101">MNMEKAVRAVGIYGGGIFFGVMSVAQPFFTLYAEALGASTALIGFIVTLRGLVPMFIAMPIGQMIDTLGPMKMTKIGCLLLILSLAMTSFSTTLPILAISQVLLGTSMIIMASSLQVLASDGEQDKERRNKNINRFSMWNSAGNMVGPLIGGLVVTQTGSSLWSYRSAFLASLIVCAVCYVLILLIRAPGDARQLGKTRDLFQPKEMLNSYVSGLHLTRHRGVQFGLVGTFLIMFIQALYASFIPLYLNSHGYTAMVISSVISLMGLSGFVSRFMLGRLMKLAALETILLIAGCIASACLLFIPMASLHLLGIAMLTFLLGSSIGMNLPVTIMIMVEETKETERGKVMGLRLLTNRLSQMTAPAMFGLLGQAFGLTAAFYTGGGILLATMLGFAVYSTHRAPLASTETAAAAAEAPSAPPPLDSGASQKQAGSG</sequence>
<feature type="transmembrane region" description="Helical" evidence="3">
    <location>
        <begin position="12"/>
        <end position="33"/>
    </location>
</feature>
<dbReference type="PANTHER" id="PTHR23526">
    <property type="entry name" value="INTEGRAL MEMBRANE TRANSPORT PROTEIN-RELATED"/>
    <property type="match status" value="1"/>
</dbReference>
<dbReference type="InterPro" id="IPR020846">
    <property type="entry name" value="MFS_dom"/>
</dbReference>
<dbReference type="PROSITE" id="PS50850">
    <property type="entry name" value="MFS"/>
    <property type="match status" value="1"/>
</dbReference>
<evidence type="ECO:0000256" key="3">
    <source>
        <dbReference type="SAM" id="Phobius"/>
    </source>
</evidence>
<gene>
    <name evidence="5" type="primary">mdtG_1</name>
    <name evidence="5" type="ORF">PAESOLCIP111_01025</name>
</gene>
<feature type="transmembrane region" description="Helical" evidence="3">
    <location>
        <begin position="225"/>
        <end position="247"/>
    </location>
</feature>
<dbReference type="EMBL" id="CAJVAS010000003">
    <property type="protein sequence ID" value="CAG7608090.1"/>
    <property type="molecule type" value="Genomic_DNA"/>
</dbReference>
<keyword evidence="6" id="KW-1185">Reference proteome</keyword>
<reference evidence="5" key="1">
    <citation type="submission" date="2021-06" db="EMBL/GenBank/DDBJ databases">
        <authorList>
            <person name="Criscuolo A."/>
        </authorList>
    </citation>
    <scope>NUCLEOTIDE SEQUENCE</scope>
    <source>
        <strain evidence="5">CIP111600</strain>
    </source>
</reference>
<protein>
    <submittedName>
        <fullName evidence="5">Multidrug resistance protein MdtG</fullName>
    </submittedName>
</protein>
<accession>A0A916NVJ3</accession>
<proteinExistence type="predicted"/>
<dbReference type="GO" id="GO:0005886">
    <property type="term" value="C:plasma membrane"/>
    <property type="evidence" value="ECO:0007669"/>
    <property type="project" value="UniProtKB-SubCell"/>
</dbReference>
<feature type="transmembrane region" description="Helical" evidence="3">
    <location>
        <begin position="73"/>
        <end position="90"/>
    </location>
</feature>
<feature type="transmembrane region" description="Helical" evidence="3">
    <location>
        <begin position="253"/>
        <end position="276"/>
    </location>
</feature>
<feature type="compositionally biased region" description="Polar residues" evidence="2">
    <location>
        <begin position="425"/>
        <end position="434"/>
    </location>
</feature>
<evidence type="ECO:0000313" key="6">
    <source>
        <dbReference type="Proteomes" id="UP000693672"/>
    </source>
</evidence>
<dbReference type="RefSeq" id="WP_218090849.1">
    <property type="nucleotide sequence ID" value="NZ_CAJVAS010000003.1"/>
</dbReference>
<feature type="transmembrane region" description="Helical" evidence="3">
    <location>
        <begin position="313"/>
        <end position="336"/>
    </location>
</feature>
<comment type="caution">
    <text evidence="5">The sequence shown here is derived from an EMBL/GenBank/DDBJ whole genome shotgun (WGS) entry which is preliminary data.</text>
</comment>
<feature type="transmembrane region" description="Helical" evidence="3">
    <location>
        <begin position="167"/>
        <end position="186"/>
    </location>
</feature>
<name>A0A916NVJ3_9BACL</name>
<keyword evidence="3" id="KW-0812">Transmembrane</keyword>
<evidence type="ECO:0000256" key="2">
    <source>
        <dbReference type="SAM" id="MobiDB-lite"/>
    </source>
</evidence>
<organism evidence="5 6">
    <name type="scientific">Paenibacillus solanacearum</name>
    <dbReference type="NCBI Taxonomy" id="2048548"/>
    <lineage>
        <taxon>Bacteria</taxon>
        <taxon>Bacillati</taxon>
        <taxon>Bacillota</taxon>
        <taxon>Bacilli</taxon>
        <taxon>Bacillales</taxon>
        <taxon>Paenibacillaceae</taxon>
        <taxon>Paenibacillus</taxon>
    </lineage>
</organism>
<dbReference type="PANTHER" id="PTHR23526:SF4">
    <property type="entry name" value="INTEGRAL MEMBRANE TRANSPORT PROTEIN"/>
    <property type="match status" value="1"/>
</dbReference>
<dbReference type="Pfam" id="PF07690">
    <property type="entry name" value="MFS_1"/>
    <property type="match status" value="1"/>
</dbReference>
<feature type="transmembrane region" description="Helical" evidence="3">
    <location>
        <begin position="39"/>
        <end position="61"/>
    </location>
</feature>
<dbReference type="GO" id="GO:0022857">
    <property type="term" value="F:transmembrane transporter activity"/>
    <property type="evidence" value="ECO:0007669"/>
    <property type="project" value="InterPro"/>
</dbReference>
<feature type="region of interest" description="Disordered" evidence="2">
    <location>
        <begin position="407"/>
        <end position="434"/>
    </location>
</feature>
<evidence type="ECO:0000259" key="4">
    <source>
        <dbReference type="PROSITE" id="PS50850"/>
    </source>
</evidence>
<feature type="compositionally biased region" description="Low complexity" evidence="2">
    <location>
        <begin position="407"/>
        <end position="416"/>
    </location>
</feature>
<keyword evidence="3" id="KW-0472">Membrane</keyword>